<dbReference type="AlphaFoldDB" id="A0A8G2BWP7"/>
<comment type="caution">
    <text evidence="1">The sequence shown here is derived from an EMBL/GenBank/DDBJ whole genome shotgun (WGS) entry which is preliminary data.</text>
</comment>
<proteinExistence type="predicted"/>
<organism evidence="1 2">
    <name type="scientific">Parabacteroides chinchillae</name>
    <dbReference type="NCBI Taxonomy" id="871327"/>
    <lineage>
        <taxon>Bacteria</taxon>
        <taxon>Pseudomonadati</taxon>
        <taxon>Bacteroidota</taxon>
        <taxon>Bacteroidia</taxon>
        <taxon>Bacteroidales</taxon>
        <taxon>Tannerellaceae</taxon>
        <taxon>Parabacteroides</taxon>
    </lineage>
</organism>
<dbReference type="Proteomes" id="UP000236725">
    <property type="component" value="Unassembled WGS sequence"/>
</dbReference>
<sequence>MMEEKIKAIIDHLKKVGFDDERIEKILSIISIEEAYENLQRNKVLKNVINIIGIDRVDKGAKNMGVTTDVFAKEFDRWNDSGNVQIIERASKQEQENLTNKMFDTMIKNANELKRKN</sequence>
<name>A0A8G2BWP7_9BACT</name>
<reference evidence="1 2" key="1">
    <citation type="submission" date="2016-10" db="EMBL/GenBank/DDBJ databases">
        <authorList>
            <person name="Varghese N."/>
            <person name="Submissions S."/>
        </authorList>
    </citation>
    <scope>NUCLEOTIDE SEQUENCE [LARGE SCALE GENOMIC DNA]</scope>
    <source>
        <strain evidence="1 2">DSM 29073</strain>
    </source>
</reference>
<evidence type="ECO:0000313" key="1">
    <source>
        <dbReference type="EMBL" id="SEF90809.1"/>
    </source>
</evidence>
<keyword evidence="2" id="KW-1185">Reference proteome</keyword>
<evidence type="ECO:0000313" key="2">
    <source>
        <dbReference type="Proteomes" id="UP000236725"/>
    </source>
</evidence>
<accession>A0A8G2BWP7</accession>
<protein>
    <submittedName>
        <fullName evidence="1">Uncharacterized protein</fullName>
    </submittedName>
</protein>
<dbReference type="EMBL" id="FNVS01000009">
    <property type="protein sequence ID" value="SEF90809.1"/>
    <property type="molecule type" value="Genomic_DNA"/>
</dbReference>
<gene>
    <name evidence="1" type="ORF">SAMN05444001_10984</name>
</gene>